<sequence length="87" mass="9495">MTAGNPHNPADNTPTLPTAILQAPSSRLDEVCSTLTSKHSLASRRQSVAITDIEYQGLQEAFLLYLLWHISASLWGGEQVASCPFLR</sequence>
<dbReference type="Proteomes" id="UP000324222">
    <property type="component" value="Unassembled WGS sequence"/>
</dbReference>
<evidence type="ECO:0000313" key="1">
    <source>
        <dbReference type="EMBL" id="MPC11489.1"/>
    </source>
</evidence>
<accession>A0A5B7CPV3</accession>
<gene>
    <name evidence="1" type="ORF">E2C01_004156</name>
</gene>
<proteinExistence type="predicted"/>
<dbReference type="EMBL" id="VSRR010000165">
    <property type="protein sequence ID" value="MPC11489.1"/>
    <property type="molecule type" value="Genomic_DNA"/>
</dbReference>
<dbReference type="AlphaFoldDB" id="A0A5B7CPV3"/>
<reference evidence="1 2" key="1">
    <citation type="submission" date="2019-05" db="EMBL/GenBank/DDBJ databases">
        <title>Another draft genome of Portunus trituberculatus and its Hox gene families provides insights of decapod evolution.</title>
        <authorList>
            <person name="Jeong J.-H."/>
            <person name="Song I."/>
            <person name="Kim S."/>
            <person name="Choi T."/>
            <person name="Kim D."/>
            <person name="Ryu S."/>
            <person name="Kim W."/>
        </authorList>
    </citation>
    <scope>NUCLEOTIDE SEQUENCE [LARGE SCALE GENOMIC DNA]</scope>
    <source>
        <tissue evidence="1">Muscle</tissue>
    </source>
</reference>
<name>A0A5B7CPV3_PORTR</name>
<evidence type="ECO:0000313" key="2">
    <source>
        <dbReference type="Proteomes" id="UP000324222"/>
    </source>
</evidence>
<organism evidence="1 2">
    <name type="scientific">Portunus trituberculatus</name>
    <name type="common">Swimming crab</name>
    <name type="synonym">Neptunus trituberculatus</name>
    <dbReference type="NCBI Taxonomy" id="210409"/>
    <lineage>
        <taxon>Eukaryota</taxon>
        <taxon>Metazoa</taxon>
        <taxon>Ecdysozoa</taxon>
        <taxon>Arthropoda</taxon>
        <taxon>Crustacea</taxon>
        <taxon>Multicrustacea</taxon>
        <taxon>Malacostraca</taxon>
        <taxon>Eumalacostraca</taxon>
        <taxon>Eucarida</taxon>
        <taxon>Decapoda</taxon>
        <taxon>Pleocyemata</taxon>
        <taxon>Brachyura</taxon>
        <taxon>Eubrachyura</taxon>
        <taxon>Portunoidea</taxon>
        <taxon>Portunidae</taxon>
        <taxon>Portuninae</taxon>
        <taxon>Portunus</taxon>
    </lineage>
</organism>
<comment type="caution">
    <text evidence="1">The sequence shown here is derived from an EMBL/GenBank/DDBJ whole genome shotgun (WGS) entry which is preliminary data.</text>
</comment>
<protein>
    <submittedName>
        <fullName evidence="1">Uncharacterized protein</fullName>
    </submittedName>
</protein>
<keyword evidence="2" id="KW-1185">Reference proteome</keyword>